<keyword evidence="8" id="KW-1185">Reference proteome</keyword>
<dbReference type="Proteomes" id="UP000696485">
    <property type="component" value="Unassembled WGS sequence"/>
</dbReference>
<dbReference type="GO" id="GO:0016282">
    <property type="term" value="C:eukaryotic 43S preinitiation complex"/>
    <property type="evidence" value="ECO:0007669"/>
    <property type="project" value="UniProtKB-UniRule"/>
</dbReference>
<dbReference type="AlphaFoldDB" id="A0A9P5SQ87"/>
<dbReference type="GO" id="GO:0071541">
    <property type="term" value="C:eukaryotic translation initiation factor 3 complex, eIF3m"/>
    <property type="evidence" value="ECO:0007669"/>
    <property type="project" value="UniProtKB-UniRule"/>
</dbReference>
<gene>
    <name evidence="7" type="ORF">BG006_003108</name>
</gene>
<dbReference type="GO" id="GO:0003743">
    <property type="term" value="F:translation initiation factor activity"/>
    <property type="evidence" value="ECO:0007669"/>
    <property type="project" value="UniProtKB-UniRule"/>
</dbReference>
<dbReference type="HAMAP" id="MF_03012">
    <property type="entry name" value="eIF3m"/>
    <property type="match status" value="1"/>
</dbReference>
<comment type="subunit">
    <text evidence="5">Component of the eukaryotic translation initiation factor 3 (eIF-3) complex.</text>
</comment>
<name>A0A9P5SQ87_9FUNG</name>
<evidence type="ECO:0000256" key="3">
    <source>
        <dbReference type="ARBA" id="ARBA00022540"/>
    </source>
</evidence>
<comment type="caution">
    <text evidence="7">The sequence shown here is derived from an EMBL/GenBank/DDBJ whole genome shotgun (WGS) entry which is preliminary data.</text>
</comment>
<evidence type="ECO:0000313" key="8">
    <source>
        <dbReference type="Proteomes" id="UP000696485"/>
    </source>
</evidence>
<comment type="function">
    <text evidence="5">Component of the eukaryotic translation initiation factor 3 (eIF-3) complex, which is involved in protein synthesis of a specialized repertoire of mRNAs and, together with other initiation factors, stimulates binding of mRNA and methionyl-tRNAi to the 40S ribosome. The eIF-3 complex specifically targets and initiates translation of a subset of mRNAs involved in cell proliferation.</text>
</comment>
<evidence type="ECO:0000256" key="4">
    <source>
        <dbReference type="ARBA" id="ARBA00022917"/>
    </source>
</evidence>
<dbReference type="SMART" id="SM00088">
    <property type="entry name" value="PINT"/>
    <property type="match status" value="1"/>
</dbReference>
<feature type="domain" description="PCI" evidence="6">
    <location>
        <begin position="180"/>
        <end position="344"/>
    </location>
</feature>
<comment type="similarity">
    <text evidence="5">Belongs to the eIF-3 subunit M family.</text>
</comment>
<dbReference type="InterPro" id="IPR036390">
    <property type="entry name" value="WH_DNA-bd_sf"/>
</dbReference>
<dbReference type="PANTHER" id="PTHR15350:SF2">
    <property type="entry name" value="EUKARYOTIC TRANSLATION INITIATION FACTOR 3 SUBUNIT M"/>
    <property type="match status" value="1"/>
</dbReference>
<evidence type="ECO:0000256" key="2">
    <source>
        <dbReference type="ARBA" id="ARBA00022490"/>
    </source>
</evidence>
<comment type="similarity">
    <text evidence="1">Belongs to the CSN7/EIF3M family. CSN7 subfamily.</text>
</comment>
<dbReference type="SUPFAM" id="SSF46785">
    <property type="entry name" value="Winged helix' DNA-binding domain"/>
    <property type="match status" value="1"/>
</dbReference>
<dbReference type="GO" id="GO:0001732">
    <property type="term" value="P:formation of cytoplasmic translation initiation complex"/>
    <property type="evidence" value="ECO:0007669"/>
    <property type="project" value="UniProtKB-UniRule"/>
</dbReference>
<accession>A0A9P5SQ87</accession>
<dbReference type="Pfam" id="PF01399">
    <property type="entry name" value="PCI"/>
    <property type="match status" value="1"/>
</dbReference>
<organism evidence="7 8">
    <name type="scientific">Podila minutissima</name>
    <dbReference type="NCBI Taxonomy" id="64525"/>
    <lineage>
        <taxon>Eukaryota</taxon>
        <taxon>Fungi</taxon>
        <taxon>Fungi incertae sedis</taxon>
        <taxon>Mucoromycota</taxon>
        <taxon>Mortierellomycotina</taxon>
        <taxon>Mortierellomycetes</taxon>
        <taxon>Mortierellales</taxon>
        <taxon>Mortierellaceae</taxon>
        <taxon>Podila</taxon>
    </lineage>
</organism>
<dbReference type="GO" id="GO:0033290">
    <property type="term" value="C:eukaryotic 48S preinitiation complex"/>
    <property type="evidence" value="ECO:0007669"/>
    <property type="project" value="UniProtKB-UniRule"/>
</dbReference>
<dbReference type="PANTHER" id="PTHR15350">
    <property type="entry name" value="COP9 SIGNALOSOME COMPLEX SUBUNIT 7/DENDRITIC CELL PROTEIN GA17"/>
    <property type="match status" value="1"/>
</dbReference>
<evidence type="ECO:0000259" key="6">
    <source>
        <dbReference type="PROSITE" id="PS50250"/>
    </source>
</evidence>
<dbReference type="PROSITE" id="PS50250">
    <property type="entry name" value="PCI"/>
    <property type="match status" value="1"/>
</dbReference>
<sequence length="395" mass="43544">MDTIFIDAPVQEQVAELATYISSLRGDEEQALVKEVVPLVEAQKFAEATKVLVKESKTLLEAPEKEFESAFNLLVAVAIVDADKVVVEDILKTIVSEPTQKTAIKFKVLSNVFNTLPANSPLRLSVFTSIVDLAVASDDMDLVLPQLQYVPNWVSEWGVGADAERVLLLNLSDRLKETGFQYQSLEFLLKYLTSFNGSDVSGQKVNATRAIVESISLPEVLNFENLLKVDAVQGLKSEKAYELLSVFMSGNVQDYRTLVTKYAGLIKELGLDEEETLRKIRLLSLASLGSENLARELSYQEIAKALEVSEGEVELWVIDVIRAGLVEAKLNQVSKVVVVNRSIYRTFGTAQWQQLSQRLNGWKQSLAEILQVVANAKLTTGAAVSTAVITNTTSN</sequence>
<evidence type="ECO:0000256" key="5">
    <source>
        <dbReference type="HAMAP-Rule" id="MF_03012"/>
    </source>
</evidence>
<dbReference type="EMBL" id="JAAAUY010000180">
    <property type="protein sequence ID" value="KAF9333826.1"/>
    <property type="molecule type" value="Genomic_DNA"/>
</dbReference>
<dbReference type="InterPro" id="IPR040750">
    <property type="entry name" value="eIF3m_C_helix"/>
</dbReference>
<dbReference type="InterPro" id="IPR045237">
    <property type="entry name" value="COPS7/eIF3m"/>
</dbReference>
<dbReference type="InterPro" id="IPR000717">
    <property type="entry name" value="PCI_dom"/>
</dbReference>
<reference evidence="7" key="1">
    <citation type="journal article" date="2020" name="Fungal Divers.">
        <title>Resolving the Mortierellaceae phylogeny through synthesis of multi-gene phylogenetics and phylogenomics.</title>
        <authorList>
            <person name="Vandepol N."/>
            <person name="Liber J."/>
            <person name="Desiro A."/>
            <person name="Na H."/>
            <person name="Kennedy M."/>
            <person name="Barry K."/>
            <person name="Grigoriev I.V."/>
            <person name="Miller A.N."/>
            <person name="O'Donnell K."/>
            <person name="Stajich J.E."/>
            <person name="Bonito G."/>
        </authorList>
    </citation>
    <scope>NUCLEOTIDE SEQUENCE</scope>
    <source>
        <strain evidence="7">NVP1</strain>
    </source>
</reference>
<evidence type="ECO:0000313" key="7">
    <source>
        <dbReference type="EMBL" id="KAF9333826.1"/>
    </source>
</evidence>
<dbReference type="Pfam" id="PF18005">
    <property type="entry name" value="eIF3m_C_helix"/>
    <property type="match status" value="1"/>
</dbReference>
<evidence type="ECO:0000256" key="1">
    <source>
        <dbReference type="ARBA" id="ARBA00008482"/>
    </source>
</evidence>
<keyword evidence="4 5" id="KW-0648">Protein biosynthesis</keyword>
<protein>
    <recommendedName>
        <fullName evidence="5">Eukaryotic translation initiation factor 3 subunit M</fullName>
        <shortName evidence="5">eIF3m</shortName>
    </recommendedName>
</protein>
<comment type="subcellular location">
    <subcellularLocation>
        <location evidence="5">Cytoplasm</location>
    </subcellularLocation>
</comment>
<proteinExistence type="inferred from homology"/>
<dbReference type="InterPro" id="IPR027528">
    <property type="entry name" value="eIF3m"/>
</dbReference>
<keyword evidence="2 5" id="KW-0963">Cytoplasm</keyword>
<keyword evidence="3 5" id="KW-0396">Initiation factor</keyword>